<feature type="transmembrane region" description="Helical" evidence="2">
    <location>
        <begin position="12"/>
        <end position="33"/>
    </location>
</feature>
<dbReference type="Gene3D" id="2.40.420.20">
    <property type="match status" value="1"/>
</dbReference>
<keyword evidence="2" id="KW-1133">Transmembrane helix</keyword>
<evidence type="ECO:0000313" key="6">
    <source>
        <dbReference type="EMBL" id="MPL78633.1"/>
    </source>
</evidence>
<dbReference type="Gene3D" id="2.40.50.100">
    <property type="match status" value="1"/>
</dbReference>
<dbReference type="FunFam" id="2.40.30.170:FF:000010">
    <property type="entry name" value="Efflux RND transporter periplasmic adaptor subunit"/>
    <property type="match status" value="1"/>
</dbReference>
<sequence length="358" mass="36620">MKQSIKGILPQIIIVIVIVAVGGSIIVNQLGLFSPKTAGAPAPSGSAAALPGAGAAGSTVQAPSGAAVSSGSAAQSSGAAQATRTSSTRTIAVRVEEVRNGSLSNYTKLHGDVVSATEVKIFPSVAGTLMESRVAVGDKVAKGSVVALVDPSKVGQNYLPNPVESTVAGTILSIPVHAGDTVSTSTVIATVGDLSRLRIVTAVPERFVGQLKIGGSAELSFDALPGVVFDAKISSLNPVLDPASRTREVKLALDKNDLRILVGMFATVKLVTEMKNNVVIAPRNAVILATDESYVYVLKEDTSGTKVEKRLVTLGMEGENAFEITGGLREGEKVVTEGKGSIVDGNTVRVINGKVGAL</sequence>
<evidence type="ECO:0000259" key="5">
    <source>
        <dbReference type="Pfam" id="PF25967"/>
    </source>
</evidence>
<dbReference type="Gene3D" id="2.40.30.170">
    <property type="match status" value="1"/>
</dbReference>
<dbReference type="AlphaFoldDB" id="A0A644UIK2"/>
<proteinExistence type="inferred from homology"/>
<comment type="caution">
    <text evidence="6">The sequence shown here is derived from an EMBL/GenBank/DDBJ whole genome shotgun (WGS) entry which is preliminary data.</text>
</comment>
<evidence type="ECO:0000259" key="3">
    <source>
        <dbReference type="Pfam" id="PF00364"/>
    </source>
</evidence>
<dbReference type="GO" id="GO:0015562">
    <property type="term" value="F:efflux transmembrane transporter activity"/>
    <property type="evidence" value="ECO:0007669"/>
    <property type="project" value="TreeGrafter"/>
</dbReference>
<gene>
    <name evidence="6" type="primary">mdtA_16</name>
    <name evidence="6" type="ORF">SDC9_24503</name>
</gene>
<dbReference type="InterPro" id="IPR058627">
    <property type="entry name" value="MdtA-like_C"/>
</dbReference>
<protein>
    <submittedName>
        <fullName evidence="6">Multidrug resistance protein MdtA</fullName>
    </submittedName>
</protein>
<evidence type="ECO:0000259" key="4">
    <source>
        <dbReference type="Pfam" id="PF25954"/>
    </source>
</evidence>
<accession>A0A644UIK2</accession>
<dbReference type="Pfam" id="PF00364">
    <property type="entry name" value="Biotin_lipoyl"/>
    <property type="match status" value="1"/>
</dbReference>
<dbReference type="EMBL" id="VSSQ01000118">
    <property type="protein sequence ID" value="MPL78633.1"/>
    <property type="molecule type" value="Genomic_DNA"/>
</dbReference>
<keyword evidence="2" id="KW-0812">Transmembrane</keyword>
<organism evidence="6">
    <name type="scientific">bioreactor metagenome</name>
    <dbReference type="NCBI Taxonomy" id="1076179"/>
    <lineage>
        <taxon>unclassified sequences</taxon>
        <taxon>metagenomes</taxon>
        <taxon>ecological metagenomes</taxon>
    </lineage>
</organism>
<dbReference type="InterPro" id="IPR058792">
    <property type="entry name" value="Beta-barrel_RND_2"/>
</dbReference>
<dbReference type="InterPro" id="IPR000089">
    <property type="entry name" value="Biotin_lipoyl"/>
</dbReference>
<dbReference type="SUPFAM" id="SSF51230">
    <property type="entry name" value="Single hybrid motif"/>
    <property type="match status" value="1"/>
</dbReference>
<dbReference type="NCBIfam" id="TIGR01730">
    <property type="entry name" value="RND_mfp"/>
    <property type="match status" value="1"/>
</dbReference>
<keyword evidence="2" id="KW-0472">Membrane</keyword>
<reference evidence="6" key="1">
    <citation type="submission" date="2019-08" db="EMBL/GenBank/DDBJ databases">
        <authorList>
            <person name="Kucharzyk K."/>
            <person name="Murdoch R.W."/>
            <person name="Higgins S."/>
            <person name="Loffler F."/>
        </authorList>
    </citation>
    <scope>NUCLEOTIDE SEQUENCE</scope>
</reference>
<evidence type="ECO:0000256" key="1">
    <source>
        <dbReference type="ARBA" id="ARBA00009477"/>
    </source>
</evidence>
<feature type="domain" description="Lipoyl-binding" evidence="3">
    <location>
        <begin position="126"/>
        <end position="190"/>
    </location>
</feature>
<name>A0A644UIK2_9ZZZZ</name>
<evidence type="ECO:0000256" key="2">
    <source>
        <dbReference type="SAM" id="Phobius"/>
    </source>
</evidence>
<feature type="domain" description="Multidrug resistance protein MdtA-like C-terminal permuted SH3" evidence="5">
    <location>
        <begin position="277"/>
        <end position="338"/>
    </location>
</feature>
<dbReference type="InterPro" id="IPR006143">
    <property type="entry name" value="RND_pump_MFP"/>
</dbReference>
<comment type="similarity">
    <text evidence="1">Belongs to the membrane fusion protein (MFP) (TC 8.A.1) family.</text>
</comment>
<dbReference type="PANTHER" id="PTHR30469">
    <property type="entry name" value="MULTIDRUG RESISTANCE PROTEIN MDTA"/>
    <property type="match status" value="1"/>
</dbReference>
<dbReference type="GO" id="GO:1990281">
    <property type="term" value="C:efflux pump complex"/>
    <property type="evidence" value="ECO:0007669"/>
    <property type="project" value="TreeGrafter"/>
</dbReference>
<dbReference type="InterPro" id="IPR011053">
    <property type="entry name" value="Single_hybrid_motif"/>
</dbReference>
<dbReference type="Pfam" id="PF25967">
    <property type="entry name" value="RND-MFP_C"/>
    <property type="match status" value="1"/>
</dbReference>
<feature type="domain" description="CusB-like beta-barrel" evidence="4">
    <location>
        <begin position="200"/>
        <end position="273"/>
    </location>
</feature>
<dbReference type="Pfam" id="PF25954">
    <property type="entry name" value="Beta-barrel_RND_2"/>
    <property type="match status" value="1"/>
</dbReference>